<gene>
    <name evidence="7" type="ORF">TELCIR_21981</name>
</gene>
<dbReference type="GO" id="GO:0006884">
    <property type="term" value="P:cell volume homeostasis"/>
    <property type="evidence" value="ECO:0007669"/>
    <property type="project" value="TreeGrafter"/>
</dbReference>
<feature type="domain" description="SLC12A transporter C-terminal" evidence="6">
    <location>
        <begin position="42"/>
        <end position="171"/>
    </location>
</feature>
<dbReference type="InterPro" id="IPR018491">
    <property type="entry name" value="SLC12_C"/>
</dbReference>
<dbReference type="GO" id="GO:0055078">
    <property type="term" value="P:sodium ion homeostasis"/>
    <property type="evidence" value="ECO:0007669"/>
    <property type="project" value="TreeGrafter"/>
</dbReference>
<dbReference type="AlphaFoldDB" id="A0A2G9TF64"/>
<protein>
    <recommendedName>
        <fullName evidence="6">SLC12A transporter C-terminal domain-containing protein</fullName>
    </recommendedName>
</protein>
<organism evidence="7 8">
    <name type="scientific">Teladorsagia circumcincta</name>
    <name type="common">Brown stomach worm</name>
    <name type="synonym">Ostertagia circumcincta</name>
    <dbReference type="NCBI Taxonomy" id="45464"/>
    <lineage>
        <taxon>Eukaryota</taxon>
        <taxon>Metazoa</taxon>
        <taxon>Ecdysozoa</taxon>
        <taxon>Nematoda</taxon>
        <taxon>Chromadorea</taxon>
        <taxon>Rhabditida</taxon>
        <taxon>Rhabditina</taxon>
        <taxon>Rhabditomorpha</taxon>
        <taxon>Strongyloidea</taxon>
        <taxon>Trichostrongylidae</taxon>
        <taxon>Teladorsagia</taxon>
    </lineage>
</organism>
<feature type="non-terminal residue" evidence="7">
    <location>
        <position position="1"/>
    </location>
</feature>
<reference evidence="7 8" key="1">
    <citation type="submission" date="2015-09" db="EMBL/GenBank/DDBJ databases">
        <title>Draft genome of the parasitic nematode Teladorsagia circumcincta isolate WARC Sus (inbred).</title>
        <authorList>
            <person name="Mitreva M."/>
        </authorList>
    </citation>
    <scope>NUCLEOTIDE SEQUENCE [LARGE SCALE GENOMIC DNA]</scope>
    <source>
        <strain evidence="7 8">S</strain>
    </source>
</reference>
<accession>A0A2G9TF64</accession>
<dbReference type="Proteomes" id="UP000230423">
    <property type="component" value="Unassembled WGS sequence"/>
</dbReference>
<dbReference type="Pfam" id="PF03522">
    <property type="entry name" value="SLC12"/>
    <property type="match status" value="1"/>
</dbReference>
<dbReference type="PANTHER" id="PTHR11827">
    <property type="entry name" value="SOLUTE CARRIER FAMILY 12, CATION COTRANSPORTERS"/>
    <property type="match status" value="1"/>
</dbReference>
<dbReference type="GO" id="GO:1990573">
    <property type="term" value="P:potassium ion import across plasma membrane"/>
    <property type="evidence" value="ECO:0007669"/>
    <property type="project" value="TreeGrafter"/>
</dbReference>
<evidence type="ECO:0000256" key="4">
    <source>
        <dbReference type="ARBA" id="ARBA00023136"/>
    </source>
</evidence>
<evidence type="ECO:0000313" key="7">
    <source>
        <dbReference type="EMBL" id="PIO56619.1"/>
    </source>
</evidence>
<evidence type="ECO:0000259" key="6">
    <source>
        <dbReference type="Pfam" id="PF03522"/>
    </source>
</evidence>
<evidence type="ECO:0000256" key="5">
    <source>
        <dbReference type="SAM" id="MobiDB-lite"/>
    </source>
</evidence>
<dbReference type="GO" id="GO:0055064">
    <property type="term" value="P:chloride ion homeostasis"/>
    <property type="evidence" value="ECO:0007669"/>
    <property type="project" value="TreeGrafter"/>
</dbReference>
<comment type="subcellular location">
    <subcellularLocation>
        <location evidence="1">Membrane</location>
        <topology evidence="1">Multi-pass membrane protein</topology>
    </subcellularLocation>
</comment>
<dbReference type="EMBL" id="KZ374121">
    <property type="protein sequence ID" value="PIO56619.1"/>
    <property type="molecule type" value="Genomic_DNA"/>
</dbReference>
<dbReference type="OrthoDB" id="2020542at2759"/>
<name>A0A2G9TF64_TELCI</name>
<evidence type="ECO:0000313" key="8">
    <source>
        <dbReference type="Proteomes" id="UP000230423"/>
    </source>
</evidence>
<keyword evidence="2" id="KW-0812">Transmembrane</keyword>
<evidence type="ECO:0000256" key="1">
    <source>
        <dbReference type="ARBA" id="ARBA00004141"/>
    </source>
</evidence>
<dbReference type="InterPro" id="IPR004842">
    <property type="entry name" value="SLC12A_fam"/>
</dbReference>
<dbReference type="PANTHER" id="PTHR11827:SF103">
    <property type="entry name" value="SODIUM CHLORIDE COTRANSPORTER 69, ISOFORM E"/>
    <property type="match status" value="1"/>
</dbReference>
<sequence>LEIINSRLLGCSVPFQDDNCESGAEDAEEGEKAEVKEVEEDPELGTPHHEDEAKKNTHTFSLRRRSTRRPTTEQKALIASIARFQRKIKKGVVDVWWLYDDGGLTLLIPHLLTIPKSYLEGAKLRVFTISTSSRTMEQEQRSMAALLSKFRINFSDVSVISDIGRKPRPET</sequence>
<dbReference type="GO" id="GO:0008511">
    <property type="term" value="F:sodium:potassium:chloride symporter activity"/>
    <property type="evidence" value="ECO:0007669"/>
    <property type="project" value="TreeGrafter"/>
</dbReference>
<dbReference type="GO" id="GO:0016020">
    <property type="term" value="C:membrane"/>
    <property type="evidence" value="ECO:0007669"/>
    <property type="project" value="UniProtKB-SubCell"/>
</dbReference>
<evidence type="ECO:0000256" key="2">
    <source>
        <dbReference type="ARBA" id="ARBA00022692"/>
    </source>
</evidence>
<proteinExistence type="predicted"/>
<dbReference type="GO" id="GO:0055075">
    <property type="term" value="P:potassium ion homeostasis"/>
    <property type="evidence" value="ECO:0007669"/>
    <property type="project" value="TreeGrafter"/>
</dbReference>
<feature type="compositionally biased region" description="Acidic residues" evidence="5">
    <location>
        <begin position="18"/>
        <end position="29"/>
    </location>
</feature>
<feature type="compositionally biased region" description="Basic and acidic residues" evidence="5">
    <location>
        <begin position="46"/>
        <end position="55"/>
    </location>
</feature>
<keyword evidence="3" id="KW-1133">Transmembrane helix</keyword>
<feature type="region of interest" description="Disordered" evidence="5">
    <location>
        <begin position="15"/>
        <end position="71"/>
    </location>
</feature>
<evidence type="ECO:0000256" key="3">
    <source>
        <dbReference type="ARBA" id="ARBA00022989"/>
    </source>
</evidence>
<keyword evidence="8" id="KW-1185">Reference proteome</keyword>
<keyword evidence="4" id="KW-0472">Membrane</keyword>